<dbReference type="EMBL" id="UGTH01000001">
    <property type="protein sequence ID" value="SUB75355.1"/>
    <property type="molecule type" value="Genomic_DNA"/>
</dbReference>
<dbReference type="SUPFAM" id="SSF55031">
    <property type="entry name" value="Bacterial exopeptidase dimerisation domain"/>
    <property type="match status" value="1"/>
</dbReference>
<evidence type="ECO:0000256" key="4">
    <source>
        <dbReference type="ARBA" id="ARBA00022670"/>
    </source>
</evidence>
<evidence type="ECO:0000256" key="11">
    <source>
        <dbReference type="PIRSR" id="PIRSR037215-2"/>
    </source>
</evidence>
<organism evidence="13 14">
    <name type="scientific">Peptoniphilus indolicus</name>
    <dbReference type="NCBI Taxonomy" id="33030"/>
    <lineage>
        <taxon>Bacteria</taxon>
        <taxon>Bacillati</taxon>
        <taxon>Bacillota</taxon>
        <taxon>Tissierellia</taxon>
        <taxon>Tissierellales</taxon>
        <taxon>Peptoniphilaceae</taxon>
        <taxon>Peptoniphilus</taxon>
    </lineage>
</organism>
<feature type="domain" description="Peptidase M20 dimerisation" evidence="12">
    <location>
        <begin position="209"/>
        <end position="308"/>
    </location>
</feature>
<evidence type="ECO:0000259" key="12">
    <source>
        <dbReference type="Pfam" id="PF07687"/>
    </source>
</evidence>
<reference evidence="13 14" key="1">
    <citation type="submission" date="2018-06" db="EMBL/GenBank/DDBJ databases">
        <authorList>
            <consortium name="Pathogen Informatics"/>
            <person name="Doyle S."/>
        </authorList>
    </citation>
    <scope>NUCLEOTIDE SEQUENCE [LARGE SCALE GENOMIC DNA]</scope>
    <source>
        <strain evidence="13 14">NCTC11088</strain>
    </source>
</reference>
<accession>A0A379DCS0</accession>
<dbReference type="InterPro" id="IPR010161">
    <property type="entry name" value="Peptidase_M20B"/>
</dbReference>
<comment type="catalytic activity">
    <reaction evidence="1">
        <text>Release of the N-terminal residue from a tripeptide.</text>
        <dbReference type="EC" id="3.4.11.4"/>
    </reaction>
</comment>
<feature type="binding site" evidence="11">
    <location>
        <position position="175"/>
    </location>
    <ligand>
        <name>Zn(2+)</name>
        <dbReference type="ChEBI" id="CHEBI:29105"/>
        <label>2</label>
    </ligand>
</feature>
<keyword evidence="8" id="KW-0482">Metalloprotease</keyword>
<evidence type="ECO:0000256" key="1">
    <source>
        <dbReference type="ARBA" id="ARBA00000870"/>
    </source>
</evidence>
<evidence type="ECO:0000256" key="3">
    <source>
        <dbReference type="ARBA" id="ARBA00022438"/>
    </source>
</evidence>
<dbReference type="PROSITE" id="PS00758">
    <property type="entry name" value="ARGE_DAPE_CPG2_1"/>
    <property type="match status" value="1"/>
</dbReference>
<protein>
    <recommendedName>
        <fullName evidence="9">Peptidase T</fullName>
        <ecNumber evidence="9">3.4.11.4</ecNumber>
    </recommendedName>
</protein>
<dbReference type="RefSeq" id="WP_004820080.1">
    <property type="nucleotide sequence ID" value="NZ_UGTH01000001.1"/>
</dbReference>
<gene>
    <name evidence="13" type="primary">pepT</name>
    <name evidence="13" type="ORF">NCTC11088_01148</name>
</gene>
<dbReference type="Pfam" id="PF01546">
    <property type="entry name" value="Peptidase_M20"/>
    <property type="match status" value="1"/>
</dbReference>
<evidence type="ECO:0000256" key="2">
    <source>
        <dbReference type="ARBA" id="ARBA00009692"/>
    </source>
</evidence>
<dbReference type="GO" id="GO:0006518">
    <property type="term" value="P:peptide metabolic process"/>
    <property type="evidence" value="ECO:0007669"/>
    <property type="project" value="InterPro"/>
</dbReference>
<evidence type="ECO:0000256" key="9">
    <source>
        <dbReference type="NCBIfam" id="TIGR01882"/>
    </source>
</evidence>
<dbReference type="CDD" id="cd03892">
    <property type="entry name" value="M20_peptT"/>
    <property type="match status" value="1"/>
</dbReference>
<name>A0A379DCS0_9FIRM</name>
<dbReference type="GO" id="GO:0008237">
    <property type="term" value="F:metallopeptidase activity"/>
    <property type="evidence" value="ECO:0007669"/>
    <property type="project" value="UniProtKB-KW"/>
</dbReference>
<dbReference type="NCBIfam" id="TIGR01882">
    <property type="entry name" value="peptidase-T"/>
    <property type="match status" value="1"/>
</dbReference>
<proteinExistence type="inferred from homology"/>
<dbReference type="Gene3D" id="3.30.70.360">
    <property type="match status" value="1"/>
</dbReference>
<dbReference type="Gene3D" id="3.40.630.10">
    <property type="entry name" value="Zn peptidases"/>
    <property type="match status" value="1"/>
</dbReference>
<dbReference type="Pfam" id="PF07687">
    <property type="entry name" value="M20_dimer"/>
    <property type="match status" value="1"/>
</dbReference>
<dbReference type="NCBIfam" id="NF003976">
    <property type="entry name" value="PRK05469.1"/>
    <property type="match status" value="1"/>
</dbReference>
<dbReference type="PANTHER" id="PTHR42994:SF1">
    <property type="entry name" value="PEPTIDASE T"/>
    <property type="match status" value="1"/>
</dbReference>
<dbReference type="GO" id="GO:0008270">
    <property type="term" value="F:zinc ion binding"/>
    <property type="evidence" value="ECO:0007669"/>
    <property type="project" value="InterPro"/>
</dbReference>
<dbReference type="Proteomes" id="UP000254777">
    <property type="component" value="Unassembled WGS sequence"/>
</dbReference>
<keyword evidence="6 13" id="KW-0378">Hydrolase</keyword>
<evidence type="ECO:0000256" key="7">
    <source>
        <dbReference type="ARBA" id="ARBA00022833"/>
    </source>
</evidence>
<keyword evidence="4" id="KW-0645">Protease</keyword>
<comment type="similarity">
    <text evidence="2">Belongs to the peptidase M20B family.</text>
</comment>
<evidence type="ECO:0000256" key="10">
    <source>
        <dbReference type="PIRSR" id="PIRSR037215-1"/>
    </source>
</evidence>
<comment type="cofactor">
    <cofactor evidence="11">
        <name>Zn(2+)</name>
        <dbReference type="ChEBI" id="CHEBI:29105"/>
    </cofactor>
    <text evidence="11">Binds 2 Zn(2+) ions per subunit.</text>
</comment>
<feature type="binding site" evidence="11">
    <location>
        <position position="140"/>
    </location>
    <ligand>
        <name>Zn(2+)</name>
        <dbReference type="ChEBI" id="CHEBI:29105"/>
        <label>2</label>
    </ligand>
</feature>
<sequence length="406" mass="45472">MNISERLIEYLKIDTKSDPESKTFPSTKKQFDLANLLVKQCNEMGLSDVDLDKYGYVTATLESNTDKEIPTLGLLAHMDTAPAMTGTNVNPRIITDYDGKDIILNEKENIILSPEKFPALNNVTGLDLIVTDGTTLLGADDKAGIAIIMDSILHLKNHPEIPHGKIRIAFTPDEEIGQGVDKFDIEKFGADFALTIDGGRLGEIQYECFNAISAKISISGESVHPGTAKNKMINALSLAMELDDMLPANQRPQFTEGYEAFYHLDELTGTVEKAEIDYILRSFDYEEIQNMKNILSYAVEFLNKKYGERIAVTFKESYRNMREKIEPHMDIVDLAINTLESIDVTPIVEPIRGGTDGSRLSWMGLPTPNIFTGGMNFHGKYEYIPIQHMEKSKEFLITFIKNVANK</sequence>
<dbReference type="GO" id="GO:0045148">
    <property type="term" value="F:tripeptide aminopeptidase activity"/>
    <property type="evidence" value="ECO:0007669"/>
    <property type="project" value="UniProtKB-UniRule"/>
</dbReference>
<dbReference type="GO" id="GO:0005829">
    <property type="term" value="C:cytosol"/>
    <property type="evidence" value="ECO:0007669"/>
    <property type="project" value="TreeGrafter"/>
</dbReference>
<dbReference type="GO" id="GO:0006508">
    <property type="term" value="P:proteolysis"/>
    <property type="evidence" value="ECO:0007669"/>
    <property type="project" value="UniProtKB-UniRule"/>
</dbReference>
<evidence type="ECO:0000313" key="13">
    <source>
        <dbReference type="EMBL" id="SUB75355.1"/>
    </source>
</evidence>
<dbReference type="PIRSF" id="PIRSF037215">
    <property type="entry name" value="Peptidase_M20B"/>
    <property type="match status" value="1"/>
</dbReference>
<feature type="binding site" evidence="11">
    <location>
        <position position="140"/>
    </location>
    <ligand>
        <name>Zn(2+)</name>
        <dbReference type="ChEBI" id="CHEBI:29105"/>
        <label>1</label>
    </ligand>
</feature>
<keyword evidence="7 11" id="KW-0862">Zinc</keyword>
<feature type="binding site" evidence="11">
    <location>
        <position position="378"/>
    </location>
    <ligand>
        <name>Zn(2+)</name>
        <dbReference type="ChEBI" id="CHEBI:29105"/>
        <label>2</label>
    </ligand>
</feature>
<dbReference type="InterPro" id="IPR036264">
    <property type="entry name" value="Bact_exopeptidase_dim_dom"/>
</dbReference>
<feature type="active site" description="Proton acceptor" evidence="10">
    <location>
        <position position="174"/>
    </location>
</feature>
<dbReference type="EC" id="3.4.11.4" evidence="9"/>
<dbReference type="InterPro" id="IPR002933">
    <property type="entry name" value="Peptidase_M20"/>
</dbReference>
<dbReference type="SUPFAM" id="SSF53187">
    <property type="entry name" value="Zn-dependent exopeptidases"/>
    <property type="match status" value="1"/>
</dbReference>
<evidence type="ECO:0000256" key="5">
    <source>
        <dbReference type="ARBA" id="ARBA00022723"/>
    </source>
</evidence>
<feature type="binding site" evidence="11">
    <location>
        <position position="77"/>
    </location>
    <ligand>
        <name>Zn(2+)</name>
        <dbReference type="ChEBI" id="CHEBI:29105"/>
        <label>1</label>
    </ligand>
</feature>
<dbReference type="NCBIfam" id="NF009920">
    <property type="entry name" value="PRK13381.1"/>
    <property type="match status" value="1"/>
</dbReference>
<dbReference type="InterPro" id="IPR001261">
    <property type="entry name" value="ArgE/DapE_CS"/>
</dbReference>
<evidence type="ECO:0000256" key="6">
    <source>
        <dbReference type="ARBA" id="ARBA00022801"/>
    </source>
</evidence>
<dbReference type="PANTHER" id="PTHR42994">
    <property type="entry name" value="PEPTIDASE T"/>
    <property type="match status" value="1"/>
</dbReference>
<keyword evidence="5 11" id="KW-0479">Metal-binding</keyword>
<evidence type="ECO:0000256" key="8">
    <source>
        <dbReference type="ARBA" id="ARBA00023049"/>
    </source>
</evidence>
<keyword evidence="3 13" id="KW-0031">Aminopeptidase</keyword>
<feature type="active site" evidence="10">
    <location>
        <position position="79"/>
    </location>
</feature>
<feature type="binding site" evidence="11">
    <location>
        <position position="197"/>
    </location>
    <ligand>
        <name>Zn(2+)</name>
        <dbReference type="ChEBI" id="CHEBI:29105"/>
        <label>1</label>
    </ligand>
</feature>
<dbReference type="InterPro" id="IPR011650">
    <property type="entry name" value="Peptidase_M20_dimer"/>
</dbReference>
<evidence type="ECO:0000313" key="14">
    <source>
        <dbReference type="Proteomes" id="UP000254777"/>
    </source>
</evidence>
<dbReference type="PROSITE" id="PS00759">
    <property type="entry name" value="ARGE_DAPE_CPG2_2"/>
    <property type="match status" value="1"/>
</dbReference>
<dbReference type="AlphaFoldDB" id="A0A379DCS0"/>